<gene>
    <name evidence="2" type="ORF">AKL17_2873</name>
</gene>
<accession>A0A165SQD3</accession>
<keyword evidence="1" id="KW-1133">Transmembrane helix</keyword>
<keyword evidence="1 2" id="KW-0812">Transmembrane</keyword>
<dbReference type="OrthoDB" id="5195601at2"/>
<dbReference type="Proteomes" id="UP000076128">
    <property type="component" value="Chromosome"/>
</dbReference>
<evidence type="ECO:0000313" key="2">
    <source>
        <dbReference type="EMBL" id="AMY70109.1"/>
    </source>
</evidence>
<feature type="transmembrane region" description="Helical" evidence="1">
    <location>
        <begin position="119"/>
        <end position="141"/>
    </location>
</feature>
<dbReference type="EMBL" id="CP012661">
    <property type="protein sequence ID" value="AMY70109.1"/>
    <property type="molecule type" value="Genomic_DNA"/>
</dbReference>
<evidence type="ECO:0000313" key="3">
    <source>
        <dbReference type="Proteomes" id="UP000076128"/>
    </source>
</evidence>
<dbReference type="AlphaFoldDB" id="A0A165SQD3"/>
<name>A0A165SQD3_9RHOB</name>
<protein>
    <submittedName>
        <fullName evidence="2">Transmembrane protein</fullName>
    </submittedName>
</protein>
<keyword evidence="3" id="KW-1185">Reference proteome</keyword>
<keyword evidence="1" id="KW-0472">Membrane</keyword>
<feature type="transmembrane region" description="Helical" evidence="1">
    <location>
        <begin position="88"/>
        <end position="107"/>
    </location>
</feature>
<sequence>MLSRPAKARLHAAAGGIAMLTILAFQALLWRAEASGFPEDILAARLAILWGIGLVLVPALAGAGLSGAMLGRGWRRPEIATKTRRMRIVAANGLLVLLPMALALWWLASKGMVDERFFWLQRLEMLAGLVNLGLLGLNMRAGLRLRGPRRMAV</sequence>
<dbReference type="KEGG" id="daa:AKL17_2873"/>
<proteinExistence type="predicted"/>
<feature type="transmembrane region" description="Helical" evidence="1">
    <location>
        <begin position="12"/>
        <end position="30"/>
    </location>
</feature>
<evidence type="ECO:0000256" key="1">
    <source>
        <dbReference type="SAM" id="Phobius"/>
    </source>
</evidence>
<dbReference type="STRING" id="1335048.AKL17_2873"/>
<organism evidence="2 3">
    <name type="scientific">Frigidibacter mobilis</name>
    <dbReference type="NCBI Taxonomy" id="1335048"/>
    <lineage>
        <taxon>Bacteria</taxon>
        <taxon>Pseudomonadati</taxon>
        <taxon>Pseudomonadota</taxon>
        <taxon>Alphaproteobacteria</taxon>
        <taxon>Rhodobacterales</taxon>
        <taxon>Paracoccaceae</taxon>
        <taxon>Frigidibacter</taxon>
    </lineage>
</organism>
<feature type="transmembrane region" description="Helical" evidence="1">
    <location>
        <begin position="42"/>
        <end position="67"/>
    </location>
</feature>
<reference evidence="2 3" key="1">
    <citation type="submission" date="2015-09" db="EMBL/GenBank/DDBJ databases">
        <title>Complete genome sequence of Defluviimonas alba cai42t isolated from an oilfield in Xinjiang.</title>
        <authorList>
            <person name="Geng S."/>
            <person name="Pan X."/>
            <person name="Wu X."/>
        </authorList>
    </citation>
    <scope>NUCLEOTIDE SEQUENCE [LARGE SCALE GENOMIC DNA]</scope>
    <source>
        <strain evidence="3">cai42</strain>
    </source>
</reference>
<dbReference type="RefSeq" id="WP_066814224.1">
    <property type="nucleotide sequence ID" value="NZ_CP012661.1"/>
</dbReference>